<dbReference type="GO" id="GO:0003735">
    <property type="term" value="F:structural constituent of ribosome"/>
    <property type="evidence" value="ECO:0007669"/>
    <property type="project" value="InterPro"/>
</dbReference>
<evidence type="ECO:0000256" key="9">
    <source>
        <dbReference type="RuleBase" id="RU003905"/>
    </source>
</evidence>
<evidence type="ECO:0000313" key="10">
    <source>
        <dbReference type="EMBL" id="QSD57142.1"/>
    </source>
</evidence>
<gene>
    <name evidence="8 10" type="primary">rpl3</name>
</gene>
<comment type="similarity">
    <text evidence="1 8 9">Belongs to the universal ribosomal protein uL3 family.</text>
</comment>
<dbReference type="InterPro" id="IPR009000">
    <property type="entry name" value="Transl_B-barrel_sf"/>
</dbReference>
<dbReference type="EMBL" id="MW309501">
    <property type="protein sequence ID" value="QSD57142.1"/>
    <property type="molecule type" value="Genomic_DNA"/>
</dbReference>
<comment type="function">
    <text evidence="8">One of the primary rRNA binding proteins, it binds directly near the 3'-end of the 23S rRNA, where it nucleates assembly of the 50S subunit.</text>
</comment>
<keyword evidence="4 8" id="KW-0694">RNA-binding</keyword>
<keyword evidence="5 8" id="KW-0689">Ribosomal protein</keyword>
<dbReference type="InterPro" id="IPR019926">
    <property type="entry name" value="Ribosomal_uL3_CS"/>
</dbReference>
<dbReference type="AlphaFoldDB" id="A0A896SPZ6"/>
<dbReference type="GO" id="GO:0022625">
    <property type="term" value="C:cytosolic large ribosomal subunit"/>
    <property type="evidence" value="ECO:0007669"/>
    <property type="project" value="TreeGrafter"/>
</dbReference>
<dbReference type="GO" id="GO:0019843">
    <property type="term" value="F:rRNA binding"/>
    <property type="evidence" value="ECO:0007669"/>
    <property type="project" value="UniProtKB-UniRule"/>
</dbReference>
<dbReference type="FunFam" id="2.40.30.10:FF:000065">
    <property type="entry name" value="50S ribosomal protein L3, chloroplastic"/>
    <property type="match status" value="1"/>
</dbReference>
<dbReference type="InterPro" id="IPR019927">
    <property type="entry name" value="Ribosomal_uL3_bac/org-type"/>
</dbReference>
<evidence type="ECO:0000256" key="5">
    <source>
        <dbReference type="ARBA" id="ARBA00022980"/>
    </source>
</evidence>
<dbReference type="HAMAP" id="MF_01325_B">
    <property type="entry name" value="Ribosomal_uL3_B"/>
    <property type="match status" value="1"/>
</dbReference>
<accession>A0A896SPZ6</accession>
<dbReference type="RefSeq" id="YP_010171001.1">
    <property type="nucleotide sequence ID" value="NC_057618.1"/>
</dbReference>
<evidence type="ECO:0000256" key="8">
    <source>
        <dbReference type="HAMAP-Rule" id="MF_01325"/>
    </source>
</evidence>
<dbReference type="SUPFAM" id="SSF50447">
    <property type="entry name" value="Translation proteins"/>
    <property type="match status" value="1"/>
</dbReference>
<name>A0A896SPZ6_9FLOR</name>
<evidence type="ECO:0000256" key="7">
    <source>
        <dbReference type="ARBA" id="ARBA00035213"/>
    </source>
</evidence>
<dbReference type="PANTHER" id="PTHR11229:SF16">
    <property type="entry name" value="LARGE RIBOSOMAL SUBUNIT PROTEIN UL3C"/>
    <property type="match status" value="1"/>
</dbReference>
<keyword evidence="10" id="KW-0934">Plastid</keyword>
<reference evidence="10" key="1">
    <citation type="submission" date="2020-11" db="EMBL/GenBank/DDBJ databases">
        <authorList>
            <person name="Paiano M.O."/>
        </authorList>
    </citation>
    <scope>NUCLEOTIDE SEQUENCE</scope>
</reference>
<comment type="subunit">
    <text evidence="2 8">Part of the 50S ribosomal subunit.</text>
</comment>
<dbReference type="GO" id="GO:0006412">
    <property type="term" value="P:translation"/>
    <property type="evidence" value="ECO:0007669"/>
    <property type="project" value="UniProtKB-UniRule"/>
</dbReference>
<keyword evidence="6 8" id="KW-0687">Ribonucleoprotein</keyword>
<sequence>MVLGILGKKVGMTQIFNSEGSAIQATILKVGPCTVTQITNKLTNTKTNIQIGYEYINPNKLTKSKLGYFKKYKIPCFKYLREYAINNNELKNVKLGKIINIDTLKVGKYVNISGTSTGKGFSGYQKRHNFNRGPMSHGSKNHRQPGSIGAGTTPGRVFPGKRMAGQMGNKKVSIRNLKIIKINKNNNILVIKGSVPGKNGNLIYIYNK</sequence>
<dbReference type="GO" id="GO:0009507">
    <property type="term" value="C:chloroplast"/>
    <property type="evidence" value="ECO:0007669"/>
    <property type="project" value="UniProtKB-SubCell"/>
</dbReference>
<protein>
    <recommendedName>
        <fullName evidence="7 8">Large ribosomal subunit protein uL3c</fullName>
    </recommendedName>
</protein>
<keyword evidence="10" id="KW-0150">Chloroplast</keyword>
<dbReference type="PROSITE" id="PS00474">
    <property type="entry name" value="RIBOSOMAL_L3"/>
    <property type="match status" value="1"/>
</dbReference>
<dbReference type="GeneID" id="67279513"/>
<comment type="subcellular location">
    <subcellularLocation>
        <location evidence="8">Plastid</location>
        <location evidence="8">Chloroplast</location>
    </subcellularLocation>
</comment>
<evidence type="ECO:0000256" key="6">
    <source>
        <dbReference type="ARBA" id="ARBA00023274"/>
    </source>
</evidence>
<proteinExistence type="inferred from homology"/>
<dbReference type="Gene3D" id="2.40.30.10">
    <property type="entry name" value="Translation factors"/>
    <property type="match status" value="2"/>
</dbReference>
<evidence type="ECO:0000256" key="2">
    <source>
        <dbReference type="ARBA" id="ARBA00011838"/>
    </source>
</evidence>
<keyword evidence="3 8" id="KW-0699">rRNA-binding</keyword>
<dbReference type="Pfam" id="PF00297">
    <property type="entry name" value="Ribosomal_L3"/>
    <property type="match status" value="1"/>
</dbReference>
<organism evidence="10">
    <name type="scientific">Chondria tumulosa</name>
    <dbReference type="NCBI Taxonomy" id="2740715"/>
    <lineage>
        <taxon>Eukaryota</taxon>
        <taxon>Rhodophyta</taxon>
        <taxon>Florideophyceae</taxon>
        <taxon>Rhodymeniophycidae</taxon>
        <taxon>Ceramiales</taxon>
        <taxon>Rhodomelaceae</taxon>
        <taxon>Chondrieae</taxon>
        <taxon>Chondria</taxon>
    </lineage>
</organism>
<evidence type="ECO:0000256" key="3">
    <source>
        <dbReference type="ARBA" id="ARBA00022730"/>
    </source>
</evidence>
<geneLocation type="chloroplast" evidence="10"/>
<evidence type="ECO:0000256" key="1">
    <source>
        <dbReference type="ARBA" id="ARBA00006540"/>
    </source>
</evidence>
<dbReference type="InterPro" id="IPR000597">
    <property type="entry name" value="Ribosomal_uL3"/>
</dbReference>
<dbReference type="NCBIfam" id="TIGR03625">
    <property type="entry name" value="L3_bact"/>
    <property type="match status" value="1"/>
</dbReference>
<evidence type="ECO:0000256" key="4">
    <source>
        <dbReference type="ARBA" id="ARBA00022884"/>
    </source>
</evidence>
<dbReference type="PANTHER" id="PTHR11229">
    <property type="entry name" value="50S RIBOSOMAL PROTEIN L3"/>
    <property type="match status" value="1"/>
</dbReference>